<feature type="compositionally biased region" description="Pro residues" evidence="3">
    <location>
        <begin position="147"/>
        <end position="156"/>
    </location>
</feature>
<gene>
    <name evidence="7" type="ORF">BDV98DRAFT_613038</name>
</gene>
<feature type="chain" id="PRO_5022830748" evidence="5">
    <location>
        <begin position="28"/>
        <end position="579"/>
    </location>
</feature>
<keyword evidence="4" id="KW-1133">Transmembrane helix</keyword>
<dbReference type="PROSITE" id="PS00194">
    <property type="entry name" value="THIOREDOXIN_1"/>
    <property type="match status" value="1"/>
</dbReference>
<feature type="domain" description="Thioredoxin" evidence="6">
    <location>
        <begin position="157"/>
        <end position="285"/>
    </location>
</feature>
<dbReference type="Gene3D" id="3.40.30.10">
    <property type="entry name" value="Glutaredoxin"/>
    <property type="match status" value="2"/>
</dbReference>
<dbReference type="GO" id="GO:0006457">
    <property type="term" value="P:protein folding"/>
    <property type="evidence" value="ECO:0007669"/>
    <property type="project" value="TreeGrafter"/>
</dbReference>
<sequence>MELRAALHQLLLSFVLGYLCLQSVASAAIPTKSLLLTPDDFTSTTSTGNWYIEFFSPYCGHCKKFAPDWAKLVEQVEADPNMSIKMAQVDCAKYGDLCSANKVSGYPQMNFYHGGKHIDSYSGPRELDLLTKFLEEREEKYGKPKETPPPPPPPAPLEANTELPDAPALSKPSPRVFVNTAGLVNPITPDTFDHTIGQGPTFVKFYAPWCGHCKKLAPTWVNLAQHMQNKMNIVELNCDEYESFCKSKGVKGYPQLMYYANGAATEYSGGRKMGQLKEFTDKATSPAIVAVNLQDVDSRLAEHTSAFLFLHSSADSKPLADVENAAPALLGTVPVFSSTSASLFDRYSIPSTSWAILAFKNQNHAATFKPTPETTSADIKEWLVLNRLPAARELMQDTFQQTMNAEHHPLVVIVAVTPESRIAVSEKVVEIGKKWVKRKEGTDERWEKWMKSMYGVKATASVTDPLIVIAQHNNLLYADKDHNGQPIKFSGPTVFAAVEDALAGKLAFKSSENTVERMARYFSAKINVAEEYVRENPMRTILFVLVGGAVVFFLLVRWMSVDELGRDPLLAHLKTGRID</sequence>
<dbReference type="AlphaFoldDB" id="A0A5C3QQN9"/>
<dbReference type="Proteomes" id="UP000305067">
    <property type="component" value="Unassembled WGS sequence"/>
</dbReference>
<name>A0A5C3QQN9_9AGAR</name>
<feature type="signal peptide" evidence="5">
    <location>
        <begin position="1"/>
        <end position="27"/>
    </location>
</feature>
<evidence type="ECO:0000256" key="4">
    <source>
        <dbReference type="SAM" id="Phobius"/>
    </source>
</evidence>
<dbReference type="InterPro" id="IPR036249">
    <property type="entry name" value="Thioredoxin-like_sf"/>
</dbReference>
<dbReference type="CDD" id="cd02961">
    <property type="entry name" value="PDI_a_family"/>
    <property type="match status" value="1"/>
</dbReference>
<evidence type="ECO:0000256" key="2">
    <source>
        <dbReference type="ARBA" id="ARBA00022729"/>
    </source>
</evidence>
<feature type="region of interest" description="Disordered" evidence="3">
    <location>
        <begin position="138"/>
        <end position="171"/>
    </location>
</feature>
<evidence type="ECO:0000256" key="5">
    <source>
        <dbReference type="SAM" id="SignalP"/>
    </source>
</evidence>
<evidence type="ECO:0000259" key="6">
    <source>
        <dbReference type="PROSITE" id="PS51352"/>
    </source>
</evidence>
<feature type="domain" description="Thioredoxin" evidence="6">
    <location>
        <begin position="18"/>
        <end position="139"/>
    </location>
</feature>
<dbReference type="PANTHER" id="PTHR45672">
    <property type="entry name" value="PROTEIN DISULFIDE-ISOMERASE C17H9.14C-RELATED"/>
    <property type="match status" value="1"/>
</dbReference>
<evidence type="ECO:0000313" key="8">
    <source>
        <dbReference type="Proteomes" id="UP000305067"/>
    </source>
</evidence>
<proteinExistence type="inferred from homology"/>
<dbReference type="SUPFAM" id="SSF52833">
    <property type="entry name" value="Thioredoxin-like"/>
    <property type="match status" value="2"/>
</dbReference>
<keyword evidence="8" id="KW-1185">Reference proteome</keyword>
<dbReference type="PROSITE" id="PS51352">
    <property type="entry name" value="THIOREDOXIN_2"/>
    <property type="match status" value="2"/>
</dbReference>
<dbReference type="EMBL" id="ML178828">
    <property type="protein sequence ID" value="TFL00664.1"/>
    <property type="molecule type" value="Genomic_DNA"/>
</dbReference>
<dbReference type="GO" id="GO:0003756">
    <property type="term" value="F:protein disulfide isomerase activity"/>
    <property type="evidence" value="ECO:0007669"/>
    <property type="project" value="TreeGrafter"/>
</dbReference>
<dbReference type="InterPro" id="IPR051063">
    <property type="entry name" value="PDI"/>
</dbReference>
<dbReference type="STRING" id="1884261.A0A5C3QQN9"/>
<organism evidence="7 8">
    <name type="scientific">Pterulicium gracile</name>
    <dbReference type="NCBI Taxonomy" id="1884261"/>
    <lineage>
        <taxon>Eukaryota</taxon>
        <taxon>Fungi</taxon>
        <taxon>Dikarya</taxon>
        <taxon>Basidiomycota</taxon>
        <taxon>Agaricomycotina</taxon>
        <taxon>Agaricomycetes</taxon>
        <taxon>Agaricomycetidae</taxon>
        <taxon>Agaricales</taxon>
        <taxon>Pleurotineae</taxon>
        <taxon>Pterulaceae</taxon>
        <taxon>Pterulicium</taxon>
    </lineage>
</organism>
<dbReference type="PANTHER" id="PTHR45672:SF3">
    <property type="entry name" value="THIOREDOXIN DOMAIN-CONTAINING PROTEIN 5"/>
    <property type="match status" value="1"/>
</dbReference>
<protein>
    <submittedName>
        <fullName evidence="7">Thioredoxin-like protein</fullName>
    </submittedName>
</protein>
<dbReference type="GO" id="GO:0005783">
    <property type="term" value="C:endoplasmic reticulum"/>
    <property type="evidence" value="ECO:0007669"/>
    <property type="project" value="TreeGrafter"/>
</dbReference>
<dbReference type="InterPro" id="IPR017937">
    <property type="entry name" value="Thioredoxin_CS"/>
</dbReference>
<comment type="similarity">
    <text evidence="1">Belongs to the protein disulfide isomerase family.</text>
</comment>
<reference evidence="7 8" key="1">
    <citation type="journal article" date="2019" name="Nat. Ecol. Evol.">
        <title>Megaphylogeny resolves global patterns of mushroom evolution.</title>
        <authorList>
            <person name="Varga T."/>
            <person name="Krizsan K."/>
            <person name="Foldi C."/>
            <person name="Dima B."/>
            <person name="Sanchez-Garcia M."/>
            <person name="Sanchez-Ramirez S."/>
            <person name="Szollosi G.J."/>
            <person name="Szarkandi J.G."/>
            <person name="Papp V."/>
            <person name="Albert L."/>
            <person name="Andreopoulos W."/>
            <person name="Angelini C."/>
            <person name="Antonin V."/>
            <person name="Barry K.W."/>
            <person name="Bougher N.L."/>
            <person name="Buchanan P."/>
            <person name="Buyck B."/>
            <person name="Bense V."/>
            <person name="Catcheside P."/>
            <person name="Chovatia M."/>
            <person name="Cooper J."/>
            <person name="Damon W."/>
            <person name="Desjardin D."/>
            <person name="Finy P."/>
            <person name="Geml J."/>
            <person name="Haridas S."/>
            <person name="Hughes K."/>
            <person name="Justo A."/>
            <person name="Karasinski D."/>
            <person name="Kautmanova I."/>
            <person name="Kiss B."/>
            <person name="Kocsube S."/>
            <person name="Kotiranta H."/>
            <person name="LaButti K.M."/>
            <person name="Lechner B.E."/>
            <person name="Liimatainen K."/>
            <person name="Lipzen A."/>
            <person name="Lukacs Z."/>
            <person name="Mihaltcheva S."/>
            <person name="Morgado L.N."/>
            <person name="Niskanen T."/>
            <person name="Noordeloos M.E."/>
            <person name="Ohm R.A."/>
            <person name="Ortiz-Santana B."/>
            <person name="Ovrebo C."/>
            <person name="Racz N."/>
            <person name="Riley R."/>
            <person name="Savchenko A."/>
            <person name="Shiryaev A."/>
            <person name="Soop K."/>
            <person name="Spirin V."/>
            <person name="Szebenyi C."/>
            <person name="Tomsovsky M."/>
            <person name="Tulloss R.E."/>
            <person name="Uehling J."/>
            <person name="Grigoriev I.V."/>
            <person name="Vagvolgyi C."/>
            <person name="Papp T."/>
            <person name="Martin F.M."/>
            <person name="Miettinen O."/>
            <person name="Hibbett D.S."/>
            <person name="Nagy L.G."/>
        </authorList>
    </citation>
    <scope>NUCLEOTIDE SEQUENCE [LARGE SCALE GENOMIC DNA]</scope>
    <source>
        <strain evidence="7 8">CBS 309.79</strain>
    </source>
</reference>
<dbReference type="Pfam" id="PF00085">
    <property type="entry name" value="Thioredoxin"/>
    <property type="match status" value="2"/>
</dbReference>
<keyword evidence="2 5" id="KW-0732">Signal</keyword>
<feature type="transmembrane region" description="Helical" evidence="4">
    <location>
        <begin position="541"/>
        <end position="559"/>
    </location>
</feature>
<evidence type="ECO:0000256" key="3">
    <source>
        <dbReference type="SAM" id="MobiDB-lite"/>
    </source>
</evidence>
<evidence type="ECO:0000313" key="7">
    <source>
        <dbReference type="EMBL" id="TFL00664.1"/>
    </source>
</evidence>
<keyword evidence="4" id="KW-0472">Membrane</keyword>
<dbReference type="InterPro" id="IPR013766">
    <property type="entry name" value="Thioredoxin_domain"/>
</dbReference>
<keyword evidence="4" id="KW-0812">Transmembrane</keyword>
<accession>A0A5C3QQN9</accession>
<evidence type="ECO:0000256" key="1">
    <source>
        <dbReference type="ARBA" id="ARBA00006347"/>
    </source>
</evidence>
<dbReference type="OrthoDB" id="72053at2759"/>